<accession>A0AAZ3S787</accession>
<evidence type="ECO:0000256" key="1">
    <source>
        <dbReference type="SAM" id="MobiDB-lite"/>
    </source>
</evidence>
<organism evidence="3 4">
    <name type="scientific">Oncorhynchus tshawytscha</name>
    <name type="common">Chinook salmon</name>
    <name type="synonym">Salmo tshawytscha</name>
    <dbReference type="NCBI Taxonomy" id="74940"/>
    <lineage>
        <taxon>Eukaryota</taxon>
        <taxon>Metazoa</taxon>
        <taxon>Chordata</taxon>
        <taxon>Craniata</taxon>
        <taxon>Vertebrata</taxon>
        <taxon>Euteleostomi</taxon>
        <taxon>Actinopterygii</taxon>
        <taxon>Neopterygii</taxon>
        <taxon>Teleostei</taxon>
        <taxon>Protacanthopterygii</taxon>
        <taxon>Salmoniformes</taxon>
        <taxon>Salmonidae</taxon>
        <taxon>Salmoninae</taxon>
        <taxon>Oncorhynchus</taxon>
    </lineage>
</organism>
<feature type="compositionally biased region" description="Low complexity" evidence="1">
    <location>
        <begin position="123"/>
        <end position="181"/>
    </location>
</feature>
<keyword evidence="4" id="KW-1185">Reference proteome</keyword>
<dbReference type="GeneTree" id="ENSGT01060000253555"/>
<feature type="region of interest" description="Disordered" evidence="1">
    <location>
        <begin position="123"/>
        <end position="229"/>
    </location>
</feature>
<dbReference type="InterPro" id="IPR058913">
    <property type="entry name" value="Integrase_dom_put"/>
</dbReference>
<name>A0AAZ3S787_ONCTS</name>
<dbReference type="Pfam" id="PF24764">
    <property type="entry name" value="rva_4"/>
    <property type="match status" value="1"/>
</dbReference>
<reference evidence="3" key="3">
    <citation type="submission" date="2025-09" db="UniProtKB">
        <authorList>
            <consortium name="Ensembl"/>
        </authorList>
    </citation>
    <scope>IDENTIFICATION</scope>
</reference>
<evidence type="ECO:0000313" key="3">
    <source>
        <dbReference type="Ensembl" id="ENSOTSP00005148958.1"/>
    </source>
</evidence>
<evidence type="ECO:0000313" key="4">
    <source>
        <dbReference type="Proteomes" id="UP000694402"/>
    </source>
</evidence>
<dbReference type="PANTHER" id="PTHR46791:SF4">
    <property type="match status" value="1"/>
</dbReference>
<reference evidence="3" key="2">
    <citation type="submission" date="2025-08" db="UniProtKB">
        <authorList>
            <consortium name="Ensembl"/>
        </authorList>
    </citation>
    <scope>IDENTIFICATION</scope>
</reference>
<feature type="compositionally biased region" description="Pro residues" evidence="1">
    <location>
        <begin position="182"/>
        <end position="223"/>
    </location>
</feature>
<dbReference type="PANTHER" id="PTHR46791">
    <property type="entry name" value="EXPRESSED PROTEIN"/>
    <property type="match status" value="1"/>
</dbReference>
<gene>
    <name evidence="3" type="primary">IRF7</name>
</gene>
<evidence type="ECO:0000259" key="2">
    <source>
        <dbReference type="Pfam" id="PF24764"/>
    </source>
</evidence>
<feature type="domain" description="Integrase core" evidence="2">
    <location>
        <begin position="1"/>
        <end position="112"/>
    </location>
</feature>
<dbReference type="PRINTS" id="PR01217">
    <property type="entry name" value="PRICHEXTENSN"/>
</dbReference>
<dbReference type="AlphaFoldDB" id="A0AAZ3S787"/>
<dbReference type="Proteomes" id="UP000694402">
    <property type="component" value="Unassembled WGS sequence"/>
</dbReference>
<dbReference type="Ensembl" id="ENSOTST00005129850.1">
    <property type="protein sequence ID" value="ENSOTSP00005148958.1"/>
    <property type="gene ID" value="ENSOTSG00005069572.1"/>
</dbReference>
<proteinExistence type="predicted"/>
<protein>
    <recommendedName>
        <fullName evidence="2">Integrase core domain-containing protein</fullName>
    </recommendedName>
</protein>
<sequence length="334" mass="36832">MEQFRGGERGSALRGRSTHNQRMERLWGDVWHGVSNVYHDLFTFLETEQIIDINNEVHLWALHFVFLPQVNRDLAVFASQWNHHGLRTEQRQSPLQLFVSGSLAIQRANLTAVRDLFTPNSTTISSQATTSAPPTTTSAPPTTTSAPPTTTSAPPTTISAPPTTTSAPPTTTSAPPTTTSAPQPPPQLPQPPPQLLQPPPQLPQPPPQLIQPPPQLIQPPPQLLQPTPQLSQPLAPQLFIGRNGGLCHKSSSPSATHRCKCCGQSFHLKAPEAAWELTVYRGLWQLYLQRHSFLLQPDLLHTPLILPYWDEGLDAISSAPLVPLNQFIFILYIL</sequence>
<reference evidence="4" key="1">
    <citation type="journal article" date="2018" name="PLoS ONE">
        <title>Chinook salmon (Oncorhynchus tshawytscha) genome and transcriptome.</title>
        <authorList>
            <person name="Christensen K.A."/>
            <person name="Leong J.S."/>
            <person name="Sakhrani D."/>
            <person name="Biagi C.A."/>
            <person name="Minkley D.R."/>
            <person name="Withler R.E."/>
            <person name="Rondeau E.B."/>
            <person name="Koop B.F."/>
            <person name="Devlin R.H."/>
        </authorList>
    </citation>
    <scope>NUCLEOTIDE SEQUENCE [LARGE SCALE GENOMIC DNA]</scope>
</reference>